<dbReference type="InterPro" id="IPR001452">
    <property type="entry name" value="SH3_domain"/>
</dbReference>
<dbReference type="Proteomes" id="UP000014760">
    <property type="component" value="Unassembled WGS sequence"/>
</dbReference>
<dbReference type="Pfam" id="PF14604">
    <property type="entry name" value="SH3_9"/>
    <property type="match status" value="1"/>
</dbReference>
<dbReference type="GO" id="GO:0005543">
    <property type="term" value="F:phospholipid binding"/>
    <property type="evidence" value="ECO:0007669"/>
    <property type="project" value="TreeGrafter"/>
</dbReference>
<dbReference type="SUPFAM" id="SSF103657">
    <property type="entry name" value="BAR/IMD domain-like"/>
    <property type="match status" value="1"/>
</dbReference>
<keyword evidence="13" id="KW-1185">Reference proteome</keyword>
<feature type="domain" description="SH3" evidence="9">
    <location>
        <begin position="461"/>
        <end position="527"/>
    </location>
</feature>
<dbReference type="EnsemblMetazoa" id="CapteT222018">
    <property type="protein sequence ID" value="CapteP222018"/>
    <property type="gene ID" value="CapteG222018"/>
</dbReference>
<evidence type="ECO:0000256" key="6">
    <source>
        <dbReference type="ARBA" id="ARBA00023136"/>
    </source>
</evidence>
<dbReference type="PANTHER" id="PTHR46514">
    <property type="entry name" value="AMPHIPHYSIN"/>
    <property type="match status" value="1"/>
</dbReference>
<dbReference type="Gene3D" id="1.20.1270.60">
    <property type="entry name" value="Arfaptin homology (AH) domain/BAR domain"/>
    <property type="match status" value="1"/>
</dbReference>
<dbReference type="FunFam" id="1.20.1270.60:FF:000013">
    <property type="entry name" value="Amphiphysin isoform 2"/>
    <property type="match status" value="1"/>
</dbReference>
<dbReference type="SMART" id="SM00326">
    <property type="entry name" value="SH3"/>
    <property type="match status" value="1"/>
</dbReference>
<name>R7UEP5_CAPTE</name>
<keyword evidence="3 7" id="KW-0728">SH3 domain</keyword>
<dbReference type="HOGENOM" id="CLU_017859_4_0_1"/>
<evidence type="ECO:0000256" key="7">
    <source>
        <dbReference type="PROSITE-ProRule" id="PRU00192"/>
    </source>
</evidence>
<dbReference type="Gene3D" id="2.30.30.40">
    <property type="entry name" value="SH3 Domains"/>
    <property type="match status" value="1"/>
</dbReference>
<reference evidence="11 13" key="2">
    <citation type="journal article" date="2013" name="Nature">
        <title>Insights into bilaterian evolution from three spiralian genomes.</title>
        <authorList>
            <person name="Simakov O."/>
            <person name="Marletaz F."/>
            <person name="Cho S.J."/>
            <person name="Edsinger-Gonzales E."/>
            <person name="Havlak P."/>
            <person name="Hellsten U."/>
            <person name="Kuo D.H."/>
            <person name="Larsson T."/>
            <person name="Lv J."/>
            <person name="Arendt D."/>
            <person name="Savage R."/>
            <person name="Osoegawa K."/>
            <person name="de Jong P."/>
            <person name="Grimwood J."/>
            <person name="Chapman J.A."/>
            <person name="Shapiro H."/>
            <person name="Aerts A."/>
            <person name="Otillar R.P."/>
            <person name="Terry A.Y."/>
            <person name="Boore J.L."/>
            <person name="Grigoriev I.V."/>
            <person name="Lindberg D.R."/>
            <person name="Seaver E.C."/>
            <person name="Weisblat D.A."/>
            <person name="Putnam N.H."/>
            <person name="Rokhsar D.S."/>
        </authorList>
    </citation>
    <scope>NUCLEOTIDE SEQUENCE</scope>
    <source>
        <strain evidence="11 13">I ESC-2004</strain>
    </source>
</reference>
<feature type="compositionally biased region" description="Polar residues" evidence="8">
    <location>
        <begin position="252"/>
        <end position="265"/>
    </location>
</feature>
<evidence type="ECO:0000256" key="8">
    <source>
        <dbReference type="SAM" id="MobiDB-lite"/>
    </source>
</evidence>
<dbReference type="EMBL" id="KB304715">
    <property type="protein sequence ID" value="ELU01752.1"/>
    <property type="molecule type" value="Genomic_DNA"/>
</dbReference>
<dbReference type="OMA" id="QEYDYYN"/>
<gene>
    <name evidence="11" type="ORF">CAPTEDRAFT_222018</name>
</gene>
<evidence type="ECO:0000259" key="10">
    <source>
        <dbReference type="PROSITE" id="PS51021"/>
    </source>
</evidence>
<evidence type="ECO:0000256" key="4">
    <source>
        <dbReference type="ARBA" id="ARBA00022490"/>
    </source>
</evidence>
<evidence type="ECO:0000256" key="2">
    <source>
        <dbReference type="ARBA" id="ARBA00004496"/>
    </source>
</evidence>
<dbReference type="GO" id="GO:0005886">
    <property type="term" value="C:plasma membrane"/>
    <property type="evidence" value="ECO:0007669"/>
    <property type="project" value="TreeGrafter"/>
</dbReference>
<dbReference type="AlphaFoldDB" id="R7UEP5"/>
<keyword evidence="6" id="KW-0472">Membrane</keyword>
<proteinExistence type="predicted"/>
<evidence type="ECO:0000313" key="11">
    <source>
        <dbReference type="EMBL" id="ELU01752.1"/>
    </source>
</evidence>
<keyword evidence="4" id="KW-0963">Cytoplasm</keyword>
<dbReference type="GO" id="GO:0005737">
    <property type="term" value="C:cytoplasm"/>
    <property type="evidence" value="ECO:0007669"/>
    <property type="project" value="UniProtKB-SubCell"/>
</dbReference>
<reference evidence="13" key="1">
    <citation type="submission" date="2012-12" db="EMBL/GenBank/DDBJ databases">
        <authorList>
            <person name="Hellsten U."/>
            <person name="Grimwood J."/>
            <person name="Chapman J.A."/>
            <person name="Shapiro H."/>
            <person name="Aerts A."/>
            <person name="Otillar R.P."/>
            <person name="Terry A.Y."/>
            <person name="Boore J.L."/>
            <person name="Simakov O."/>
            <person name="Marletaz F."/>
            <person name="Cho S.-J."/>
            <person name="Edsinger-Gonzales E."/>
            <person name="Havlak P."/>
            <person name="Kuo D.-H."/>
            <person name="Larsson T."/>
            <person name="Lv J."/>
            <person name="Arendt D."/>
            <person name="Savage R."/>
            <person name="Osoegawa K."/>
            <person name="de Jong P."/>
            <person name="Lindberg D.R."/>
            <person name="Seaver E.C."/>
            <person name="Weisblat D.A."/>
            <person name="Putnam N.H."/>
            <person name="Grigoriev I.V."/>
            <person name="Rokhsar D.S."/>
        </authorList>
    </citation>
    <scope>NUCLEOTIDE SEQUENCE</scope>
    <source>
        <strain evidence="13">I ESC-2004</strain>
    </source>
</reference>
<evidence type="ECO:0000313" key="12">
    <source>
        <dbReference type="EnsemblMetazoa" id="CapteP222018"/>
    </source>
</evidence>
<evidence type="ECO:0008006" key="14">
    <source>
        <dbReference type="Google" id="ProtNLM"/>
    </source>
</evidence>
<dbReference type="InterPro" id="IPR027267">
    <property type="entry name" value="AH/BAR_dom_sf"/>
</dbReference>
<dbReference type="Pfam" id="PF03114">
    <property type="entry name" value="BAR"/>
    <property type="match status" value="1"/>
</dbReference>
<feature type="compositionally biased region" description="Polar residues" evidence="8">
    <location>
        <begin position="366"/>
        <end position="382"/>
    </location>
</feature>
<organism evidence="11">
    <name type="scientific">Capitella teleta</name>
    <name type="common">Polychaete worm</name>
    <dbReference type="NCBI Taxonomy" id="283909"/>
    <lineage>
        <taxon>Eukaryota</taxon>
        <taxon>Metazoa</taxon>
        <taxon>Spiralia</taxon>
        <taxon>Lophotrochozoa</taxon>
        <taxon>Annelida</taxon>
        <taxon>Polychaeta</taxon>
        <taxon>Sedentaria</taxon>
        <taxon>Scolecida</taxon>
        <taxon>Capitellidae</taxon>
        <taxon>Capitella</taxon>
    </lineage>
</organism>
<dbReference type="PRINTS" id="PR01251">
    <property type="entry name" value="AMPHIPHYSIN"/>
</dbReference>
<feature type="compositionally biased region" description="Acidic residues" evidence="8">
    <location>
        <begin position="313"/>
        <end position="330"/>
    </location>
</feature>
<feature type="region of interest" description="Disordered" evidence="8">
    <location>
        <begin position="238"/>
        <end position="337"/>
    </location>
</feature>
<dbReference type="EMBL" id="AMQN01009142">
    <property type="status" value="NOT_ANNOTATED_CDS"/>
    <property type="molecule type" value="Genomic_DNA"/>
</dbReference>
<keyword evidence="5" id="KW-0175">Coiled coil</keyword>
<dbReference type="SMART" id="SM00721">
    <property type="entry name" value="BAR"/>
    <property type="match status" value="1"/>
</dbReference>
<dbReference type="PROSITE" id="PS51021">
    <property type="entry name" value="BAR"/>
    <property type="match status" value="1"/>
</dbReference>
<dbReference type="OrthoDB" id="446293at2759"/>
<dbReference type="STRING" id="283909.R7UEP5"/>
<dbReference type="CDD" id="cd11790">
    <property type="entry name" value="SH3_Amphiphysin"/>
    <property type="match status" value="1"/>
</dbReference>
<feature type="compositionally biased region" description="Basic and acidic residues" evidence="8">
    <location>
        <begin position="266"/>
        <end position="277"/>
    </location>
</feature>
<comment type="subcellular location">
    <subcellularLocation>
        <location evidence="2">Cytoplasm</location>
    </subcellularLocation>
    <subcellularLocation>
        <location evidence="1">Endomembrane system</location>
    </subcellularLocation>
</comment>
<evidence type="ECO:0000256" key="5">
    <source>
        <dbReference type="ARBA" id="ARBA00023054"/>
    </source>
</evidence>
<dbReference type="FunFam" id="2.30.30.40:FF:000172">
    <property type="entry name" value="Amphiphysin, isoform B"/>
    <property type="match status" value="1"/>
</dbReference>
<protein>
    <recommendedName>
        <fullName evidence="14">SH3 domain-containing protein</fullName>
    </recommendedName>
</protein>
<evidence type="ECO:0000256" key="1">
    <source>
        <dbReference type="ARBA" id="ARBA00004308"/>
    </source>
</evidence>
<sequence length="531" mass="59896">MAEGSSNKGFARVFSRKVTRTKEKVFQSIGKSDKTKDEVFDEHVNNLAKQSATAAKLQKELKSYISSVKAMSLSSKAYYECMKEAYDCDWIGYTELVSSIEQLNSLWGDYVENLQDSLLLKLQEYIAKFPDMKNKINKRGRKLVDYDSARHALMSLQNSKKQDQTKVYKAQEDMNEAKRIYEDFNTELHRDLPAFYESRISFLASHYNELFTIEARFQEESARLKSKLMDVTDNLLRDHEGEGQRGPLHLQMQASNLRPPTQSVSKDSRGSSHRKESDSDEDNEVQEMNGVQMENTQGRSTFYAIHSSGNNSEENEQEQEDEEDEIEVFEESDKSIEREVQDVFDGVLLVEEAHSPIHSPKDIRSSLASSVHETSQAQSDDAPSSFREEAVATAAVDSAKDSSDEEKEEEAHPVEKVTPAVNSDVKDQDAFVHSLAEESEDIYQVPKSNEPVPVAAATPSTVIFQVLATHPYNGEDVDELTFETGDLIDVIPFEDPEDQDDGWLMGIKCGTKDKGVFPENFTKRLGAGLPN</sequence>
<dbReference type="SUPFAM" id="SSF50044">
    <property type="entry name" value="SH3-domain"/>
    <property type="match status" value="1"/>
</dbReference>
<evidence type="ECO:0000313" key="13">
    <source>
        <dbReference type="Proteomes" id="UP000014760"/>
    </source>
</evidence>
<evidence type="ECO:0000259" key="9">
    <source>
        <dbReference type="PROSITE" id="PS50002"/>
    </source>
</evidence>
<evidence type="ECO:0000256" key="3">
    <source>
        <dbReference type="ARBA" id="ARBA00022443"/>
    </source>
</evidence>
<dbReference type="InterPro" id="IPR036028">
    <property type="entry name" value="SH3-like_dom_sf"/>
</dbReference>
<dbReference type="PANTHER" id="PTHR46514:SF3">
    <property type="entry name" value="AMPHIPHYSIN"/>
    <property type="match status" value="1"/>
</dbReference>
<dbReference type="InterPro" id="IPR004148">
    <property type="entry name" value="BAR_dom"/>
</dbReference>
<dbReference type="FunCoup" id="R7UEP5">
    <property type="interactions" value="345"/>
</dbReference>
<feature type="region of interest" description="Disordered" evidence="8">
    <location>
        <begin position="359"/>
        <end position="432"/>
    </location>
</feature>
<dbReference type="GO" id="GO:0012505">
    <property type="term" value="C:endomembrane system"/>
    <property type="evidence" value="ECO:0007669"/>
    <property type="project" value="UniProtKB-SubCell"/>
</dbReference>
<dbReference type="PROSITE" id="PS50002">
    <property type="entry name" value="SH3"/>
    <property type="match status" value="1"/>
</dbReference>
<reference evidence="12" key="3">
    <citation type="submission" date="2015-06" db="UniProtKB">
        <authorList>
            <consortium name="EnsemblMetazoa"/>
        </authorList>
    </citation>
    <scope>IDENTIFICATION</scope>
</reference>
<dbReference type="InterPro" id="IPR003005">
    <property type="entry name" value="Amphiphysin"/>
</dbReference>
<accession>R7UEP5</accession>
<feature type="domain" description="BAR" evidence="10">
    <location>
        <begin position="25"/>
        <end position="241"/>
    </location>
</feature>